<evidence type="ECO:0000313" key="2">
    <source>
        <dbReference type="Proteomes" id="UP000026960"/>
    </source>
</evidence>
<accession>A0A0D3FLW4</accession>
<organism evidence="1">
    <name type="scientific">Oryza barthii</name>
    <dbReference type="NCBI Taxonomy" id="65489"/>
    <lineage>
        <taxon>Eukaryota</taxon>
        <taxon>Viridiplantae</taxon>
        <taxon>Streptophyta</taxon>
        <taxon>Embryophyta</taxon>
        <taxon>Tracheophyta</taxon>
        <taxon>Spermatophyta</taxon>
        <taxon>Magnoliopsida</taxon>
        <taxon>Liliopsida</taxon>
        <taxon>Poales</taxon>
        <taxon>Poaceae</taxon>
        <taxon>BOP clade</taxon>
        <taxon>Oryzoideae</taxon>
        <taxon>Oryzeae</taxon>
        <taxon>Oryzinae</taxon>
        <taxon>Oryza</taxon>
    </lineage>
</organism>
<dbReference type="Proteomes" id="UP000026960">
    <property type="component" value="Chromosome 3"/>
</dbReference>
<dbReference type="Gramene" id="OBART03G27840.1">
    <property type="protein sequence ID" value="OBART03G27840.1"/>
    <property type="gene ID" value="OBART03G27840"/>
</dbReference>
<reference evidence="1" key="2">
    <citation type="submission" date="2015-03" db="UniProtKB">
        <authorList>
            <consortium name="EnsemblPlants"/>
        </authorList>
    </citation>
    <scope>IDENTIFICATION</scope>
</reference>
<protein>
    <submittedName>
        <fullName evidence="1">Uncharacterized protein</fullName>
    </submittedName>
</protein>
<sequence>MPRCRSRRRAVCTAIDCGTPVLRPHAASSAKEKLNVPAELNGSEGEAVEEGARMEDDLILHLIAGGLPLGGPPPDGL</sequence>
<dbReference type="HOGENOM" id="CLU_2642009_0_0_1"/>
<name>A0A0D3FLW4_9ORYZ</name>
<keyword evidence="2" id="KW-1185">Reference proteome</keyword>
<reference evidence="1" key="1">
    <citation type="journal article" date="2009" name="Rice">
        <title>De Novo Next Generation Sequencing of Plant Genomes.</title>
        <authorList>
            <person name="Rounsley S."/>
            <person name="Marri P.R."/>
            <person name="Yu Y."/>
            <person name="He R."/>
            <person name="Sisneros N."/>
            <person name="Goicoechea J.L."/>
            <person name="Lee S.J."/>
            <person name="Angelova A."/>
            <person name="Kudrna D."/>
            <person name="Luo M."/>
            <person name="Affourtit J."/>
            <person name="Desany B."/>
            <person name="Knight J."/>
            <person name="Niazi F."/>
            <person name="Egholm M."/>
            <person name="Wing R.A."/>
        </authorList>
    </citation>
    <scope>NUCLEOTIDE SEQUENCE [LARGE SCALE GENOMIC DNA]</scope>
    <source>
        <strain evidence="1">cv. IRGC 105608</strain>
    </source>
</reference>
<dbReference type="EnsemblPlants" id="OBART03G27840.1">
    <property type="protein sequence ID" value="OBART03G27840.1"/>
    <property type="gene ID" value="OBART03G27840"/>
</dbReference>
<evidence type="ECO:0000313" key="1">
    <source>
        <dbReference type="EnsemblPlants" id="OBART03G27840.1"/>
    </source>
</evidence>
<dbReference type="PaxDb" id="65489-OBART03G27840.1"/>
<dbReference type="AlphaFoldDB" id="A0A0D3FLW4"/>
<proteinExistence type="predicted"/>